<name>A0A1H0XLS8_9MICC</name>
<organism evidence="1 2">
    <name type="scientific">Crystallibacter crystallopoietes</name>
    <dbReference type="NCBI Taxonomy" id="37928"/>
    <lineage>
        <taxon>Bacteria</taxon>
        <taxon>Bacillati</taxon>
        <taxon>Actinomycetota</taxon>
        <taxon>Actinomycetes</taxon>
        <taxon>Micrococcales</taxon>
        <taxon>Micrococcaceae</taxon>
        <taxon>Crystallibacter</taxon>
    </lineage>
</organism>
<dbReference type="STRING" id="37928.SAMN04489742_0167"/>
<dbReference type="AlphaFoldDB" id="A0A1H0XLS8"/>
<dbReference type="Pfam" id="PF13289">
    <property type="entry name" value="SIR2_2"/>
    <property type="match status" value="1"/>
</dbReference>
<gene>
    <name evidence="1" type="ORF">SAMN04489742_0167</name>
</gene>
<dbReference type="InterPro" id="IPR029035">
    <property type="entry name" value="DHS-like_NAD/FAD-binding_dom"/>
</dbReference>
<dbReference type="SUPFAM" id="SSF52467">
    <property type="entry name" value="DHS-like NAD/FAD-binding domain"/>
    <property type="match status" value="1"/>
</dbReference>
<sequence>MSAADLTAETMELFRRSGLETHTTFLLGAGASVTSGLPGWDDFATRLLIQSGSVASPETAEILLARQDPLIAVEAARVSFGDRWQQKLRIALYEGVTSLKPSPLHLAVVGHFLSGDDADTSLATLNFDTLLEQAIERETGEEVISHVENATDHMQYRVHHLHGVITPQRADAVILTLTDFSDLIADTESWQLDYLESALDKGVLIIAGTSYRDPDVRQWLHAALRKKPLKHDAMVLLARQSFAVSKDQFAEIRSALSDQWRAVGLQPVLLEDHSDAAQIIRELRHVTLPSYLSPQQRSRLLWEAHTRRFQDLQSTHVDQLERDASTMREALDVDRLNLTLWLANGEGELVKWAAQDRVYRDLAALRTVSTGHDSEWIAGKALGVDEVLIQDLPDDPTRRWRSVLAAPIPVPHPDFPAHSAAVLTLGLPEEASRYDASSMMWAGSLAEIADQWGLELSAVAFDH</sequence>
<keyword evidence="2" id="KW-1185">Reference proteome</keyword>
<dbReference type="RefSeq" id="WP_021474741.1">
    <property type="nucleotide sequence ID" value="NZ_FNKH01000001.1"/>
</dbReference>
<dbReference type="OrthoDB" id="4775310at2"/>
<dbReference type="Proteomes" id="UP000181917">
    <property type="component" value="Unassembled WGS sequence"/>
</dbReference>
<accession>A0A1H0XLS8</accession>
<protein>
    <submittedName>
        <fullName evidence="1">SIR2-like domain-containing protein</fullName>
    </submittedName>
</protein>
<dbReference type="EMBL" id="FNKH01000001">
    <property type="protein sequence ID" value="SDQ03759.1"/>
    <property type="molecule type" value="Genomic_DNA"/>
</dbReference>
<dbReference type="Gene3D" id="3.40.50.1220">
    <property type="entry name" value="TPP-binding domain"/>
    <property type="match status" value="1"/>
</dbReference>
<proteinExistence type="predicted"/>
<evidence type="ECO:0000313" key="2">
    <source>
        <dbReference type="Proteomes" id="UP000181917"/>
    </source>
</evidence>
<evidence type="ECO:0000313" key="1">
    <source>
        <dbReference type="EMBL" id="SDQ03759.1"/>
    </source>
</evidence>
<reference evidence="1 2" key="1">
    <citation type="submission" date="2016-10" db="EMBL/GenBank/DDBJ databases">
        <authorList>
            <person name="de Groot N.N."/>
        </authorList>
    </citation>
    <scope>NUCLEOTIDE SEQUENCE [LARGE SCALE GENOMIC DNA]</scope>
    <source>
        <strain evidence="1 2">DSM 20117</strain>
    </source>
</reference>